<comment type="similarity">
    <text evidence="8">Belongs to the cytochrome b5 family.</text>
</comment>
<dbReference type="GO" id="GO:0003356">
    <property type="term" value="P:regulation of cilium beat frequency"/>
    <property type="evidence" value="ECO:0007669"/>
    <property type="project" value="Ensembl"/>
</dbReference>
<evidence type="ECO:0000256" key="1">
    <source>
        <dbReference type="ARBA" id="ARBA00004430"/>
    </source>
</evidence>
<evidence type="ECO:0000256" key="2">
    <source>
        <dbReference type="ARBA" id="ARBA00022490"/>
    </source>
</evidence>
<organism evidence="12 13">
    <name type="scientific">Kryptolebias marmoratus</name>
    <name type="common">Mangrove killifish</name>
    <name type="synonym">Rivulus marmoratus</name>
    <dbReference type="NCBI Taxonomy" id="37003"/>
    <lineage>
        <taxon>Eukaryota</taxon>
        <taxon>Metazoa</taxon>
        <taxon>Chordata</taxon>
        <taxon>Craniata</taxon>
        <taxon>Vertebrata</taxon>
        <taxon>Euteleostomi</taxon>
        <taxon>Actinopterygii</taxon>
        <taxon>Neopterygii</taxon>
        <taxon>Teleostei</taxon>
        <taxon>Neoteleostei</taxon>
        <taxon>Acanthomorphata</taxon>
        <taxon>Ovalentaria</taxon>
        <taxon>Atherinomorphae</taxon>
        <taxon>Cyprinodontiformes</taxon>
        <taxon>Rivulidae</taxon>
        <taxon>Kryptolebias</taxon>
    </lineage>
</organism>
<dbReference type="SMART" id="SM01117">
    <property type="entry name" value="Cyt-b5"/>
    <property type="match status" value="1"/>
</dbReference>
<dbReference type="Gene3D" id="3.10.120.10">
    <property type="entry name" value="Cytochrome b5-like heme/steroid binding domain"/>
    <property type="match status" value="1"/>
</dbReference>
<reference evidence="12" key="2">
    <citation type="submission" date="2025-09" db="UniProtKB">
        <authorList>
            <consortium name="Ensembl"/>
        </authorList>
    </citation>
    <scope>IDENTIFICATION</scope>
</reference>
<dbReference type="Ensembl" id="ENSKMAT00000004689.1">
    <property type="protein sequence ID" value="ENSKMAP00000004604.1"/>
    <property type="gene ID" value="ENSKMAG00000003522.1"/>
</dbReference>
<keyword evidence="5" id="KW-0408">Iron</keyword>
<dbReference type="PANTHER" id="PTHR21281:SF0">
    <property type="entry name" value="CYTOCHROME B5 DOMAIN-CONTAINING PROTEIN 1"/>
    <property type="match status" value="1"/>
</dbReference>
<dbReference type="OMA" id="ELHMEIP"/>
<protein>
    <recommendedName>
        <fullName evidence="9">Cytochrome b5 domain-containing protein 1</fullName>
    </recommendedName>
</protein>
<dbReference type="AlphaFoldDB" id="A0A3Q3A1H9"/>
<comment type="subcellular location">
    <subcellularLocation>
        <location evidence="1">Cytoplasm</location>
        <location evidence="1">Cytoskeleton</location>
        <location evidence="1">Cilium axoneme</location>
    </subcellularLocation>
</comment>
<evidence type="ECO:0000313" key="13">
    <source>
        <dbReference type="Proteomes" id="UP000264800"/>
    </source>
</evidence>
<dbReference type="InterPro" id="IPR036400">
    <property type="entry name" value="Cyt_B5-like_heme/steroid_sf"/>
</dbReference>
<dbReference type="GO" id="GO:0003341">
    <property type="term" value="P:cilium movement"/>
    <property type="evidence" value="ECO:0007669"/>
    <property type="project" value="Ensembl"/>
</dbReference>
<evidence type="ECO:0000256" key="8">
    <source>
        <dbReference type="ARBA" id="ARBA00038168"/>
    </source>
</evidence>
<dbReference type="Pfam" id="PF00173">
    <property type="entry name" value="Cyt-b5"/>
    <property type="match status" value="1"/>
</dbReference>
<dbReference type="GeneTree" id="ENSGT00440000037582"/>
<evidence type="ECO:0000256" key="4">
    <source>
        <dbReference type="ARBA" id="ARBA00022723"/>
    </source>
</evidence>
<evidence type="ECO:0000256" key="3">
    <source>
        <dbReference type="ARBA" id="ARBA00022617"/>
    </source>
</evidence>
<reference evidence="12" key="1">
    <citation type="submission" date="2025-08" db="UniProtKB">
        <authorList>
            <consortium name="Ensembl"/>
        </authorList>
    </citation>
    <scope>IDENTIFICATION</scope>
</reference>
<dbReference type="GO" id="GO:0046872">
    <property type="term" value="F:metal ion binding"/>
    <property type="evidence" value="ECO:0007669"/>
    <property type="project" value="UniProtKB-KW"/>
</dbReference>
<evidence type="ECO:0000256" key="10">
    <source>
        <dbReference type="ARBA" id="ARBA00046139"/>
    </source>
</evidence>
<evidence type="ECO:0000256" key="5">
    <source>
        <dbReference type="ARBA" id="ARBA00023004"/>
    </source>
</evidence>
<keyword evidence="3" id="KW-0349">Heme</keyword>
<keyword evidence="2" id="KW-0963">Cytoplasm</keyword>
<keyword evidence="7" id="KW-0966">Cell projection</keyword>
<evidence type="ECO:0000259" key="11">
    <source>
        <dbReference type="PROSITE" id="PS50255"/>
    </source>
</evidence>
<feature type="domain" description="Cytochrome b5 heme-binding" evidence="11">
    <location>
        <begin position="4"/>
        <end position="60"/>
    </location>
</feature>
<name>A0A3Q3A1H9_KRYMA</name>
<dbReference type="STRING" id="37003.ENSKMAP00000004604"/>
<dbReference type="PANTHER" id="PTHR21281">
    <property type="entry name" value="CYTOCHROME B5 DOMAIN-CONTAINING PROTEIN 1"/>
    <property type="match status" value="1"/>
</dbReference>
<evidence type="ECO:0000256" key="6">
    <source>
        <dbReference type="ARBA" id="ARBA00023212"/>
    </source>
</evidence>
<dbReference type="SUPFAM" id="SSF55856">
    <property type="entry name" value="Cytochrome b5-like heme/steroid binding domain"/>
    <property type="match status" value="1"/>
</dbReference>
<evidence type="ECO:0000256" key="9">
    <source>
        <dbReference type="ARBA" id="ARBA00040649"/>
    </source>
</evidence>
<dbReference type="GO" id="GO:0005930">
    <property type="term" value="C:axoneme"/>
    <property type="evidence" value="ECO:0007669"/>
    <property type="project" value="UniProtKB-SubCell"/>
</dbReference>
<proteinExistence type="inferred from homology"/>
<sequence>MDRPRFFTPSEVAAHRTAADMWVSCLGRVLDLSPLMSRFHGDALLLPIMEAAGQDISCWFHPKTKDILRCVDPQTSCETFYTPRGRFLHVPPRGPRSDWDTDIGEPWWKDPRLEVGLLTAKTRWIRIINTLTSQEQLLEVRGPGALWVVLIQAERRSLF</sequence>
<comment type="function">
    <text evidence="10">Radial spoke stalk protein that binds heme under oxidizing conditions. Required for the coordinated beating of multiple cilia maybe by functioning in a redox signaling pathway.</text>
</comment>
<dbReference type="InterPro" id="IPR001199">
    <property type="entry name" value="Cyt_B5-like_heme/steroid-bd"/>
</dbReference>
<accession>A0A3Q3A1H9</accession>
<keyword evidence="6" id="KW-0206">Cytoskeleton</keyword>
<keyword evidence="13" id="KW-1185">Reference proteome</keyword>
<dbReference type="Proteomes" id="UP000264800">
    <property type="component" value="Unplaced"/>
</dbReference>
<dbReference type="PROSITE" id="PS50255">
    <property type="entry name" value="CYTOCHROME_B5_2"/>
    <property type="match status" value="1"/>
</dbReference>
<evidence type="ECO:0000313" key="12">
    <source>
        <dbReference type="Ensembl" id="ENSKMAP00000004604.1"/>
    </source>
</evidence>
<evidence type="ECO:0000256" key="7">
    <source>
        <dbReference type="ARBA" id="ARBA00023273"/>
    </source>
</evidence>
<keyword evidence="4" id="KW-0479">Metal-binding</keyword>
<dbReference type="InterPro" id="IPR052320">
    <property type="entry name" value="Cytochrome_b5_domain"/>
</dbReference>